<dbReference type="InterPro" id="IPR000504">
    <property type="entry name" value="RRM_dom"/>
</dbReference>
<reference evidence="4 5" key="1">
    <citation type="submission" date="2018-11" db="EMBL/GenBank/DDBJ databases">
        <authorList>
            <consortium name="Pathogen Informatics"/>
        </authorList>
    </citation>
    <scope>NUCLEOTIDE SEQUENCE [LARGE SCALE GENOMIC DNA]</scope>
</reference>
<sequence>MDSRKNSKAQDDKQICPSLDNSFSSFTLACANTRRNVLDGDIWGDNSSDSESTISVESAVDIDPNNPKIFVGQLKPNITSYDLRTYFSKFGTVTEAQVVTNRKTGISKGFGFVTFADEWTMKEVLETCHFLDECHLNVKPAGSRGPHGYCRMHK</sequence>
<dbReference type="OrthoDB" id="4207594at2759"/>
<dbReference type="Pfam" id="PF00076">
    <property type="entry name" value="RRM_1"/>
    <property type="match status" value="1"/>
</dbReference>
<gene>
    <name evidence="4" type="ORF">DILT_LOCUS10081</name>
</gene>
<evidence type="ECO:0000256" key="2">
    <source>
        <dbReference type="PROSITE-ProRule" id="PRU00176"/>
    </source>
</evidence>
<dbReference type="AlphaFoldDB" id="A0A3P7LLP6"/>
<organism evidence="4 5">
    <name type="scientific">Dibothriocephalus latus</name>
    <name type="common">Fish tapeworm</name>
    <name type="synonym">Diphyllobothrium latum</name>
    <dbReference type="NCBI Taxonomy" id="60516"/>
    <lineage>
        <taxon>Eukaryota</taxon>
        <taxon>Metazoa</taxon>
        <taxon>Spiralia</taxon>
        <taxon>Lophotrochozoa</taxon>
        <taxon>Platyhelminthes</taxon>
        <taxon>Cestoda</taxon>
        <taxon>Eucestoda</taxon>
        <taxon>Diphyllobothriidea</taxon>
        <taxon>Diphyllobothriidae</taxon>
        <taxon>Dibothriocephalus</taxon>
    </lineage>
</organism>
<dbReference type="InterPro" id="IPR050886">
    <property type="entry name" value="RNA-binding_reg"/>
</dbReference>
<evidence type="ECO:0000313" key="5">
    <source>
        <dbReference type="Proteomes" id="UP000281553"/>
    </source>
</evidence>
<dbReference type="Proteomes" id="UP000281553">
    <property type="component" value="Unassembled WGS sequence"/>
</dbReference>
<keyword evidence="1 2" id="KW-0694">RNA-binding</keyword>
<dbReference type="InterPro" id="IPR012677">
    <property type="entry name" value="Nucleotide-bd_a/b_plait_sf"/>
</dbReference>
<proteinExistence type="predicted"/>
<accession>A0A3P7LLP6</accession>
<evidence type="ECO:0000313" key="4">
    <source>
        <dbReference type="EMBL" id="VDN14250.1"/>
    </source>
</evidence>
<protein>
    <recommendedName>
        <fullName evidence="3">RRM domain-containing protein</fullName>
    </recommendedName>
</protein>
<dbReference type="PANTHER" id="PTHR48024">
    <property type="entry name" value="GEO13361P1-RELATED"/>
    <property type="match status" value="1"/>
</dbReference>
<dbReference type="SMART" id="SM00360">
    <property type="entry name" value="RRM"/>
    <property type="match status" value="1"/>
</dbReference>
<name>A0A3P7LLP6_DIBLA</name>
<dbReference type="GO" id="GO:0003723">
    <property type="term" value="F:RNA binding"/>
    <property type="evidence" value="ECO:0007669"/>
    <property type="project" value="UniProtKB-UniRule"/>
</dbReference>
<evidence type="ECO:0000259" key="3">
    <source>
        <dbReference type="PROSITE" id="PS50102"/>
    </source>
</evidence>
<dbReference type="EMBL" id="UYRU01058717">
    <property type="protein sequence ID" value="VDN14250.1"/>
    <property type="molecule type" value="Genomic_DNA"/>
</dbReference>
<dbReference type="Gene3D" id="3.30.70.330">
    <property type="match status" value="1"/>
</dbReference>
<keyword evidence="5" id="KW-1185">Reference proteome</keyword>
<dbReference type="PROSITE" id="PS50102">
    <property type="entry name" value="RRM"/>
    <property type="match status" value="1"/>
</dbReference>
<dbReference type="PANTHER" id="PTHR48024:SF56">
    <property type="entry name" value="HETEROGENEOUS NUCLEAR RIBONUCLEOPROTEIN A0"/>
    <property type="match status" value="1"/>
</dbReference>
<dbReference type="InterPro" id="IPR035979">
    <property type="entry name" value="RBD_domain_sf"/>
</dbReference>
<feature type="domain" description="RRM" evidence="3">
    <location>
        <begin position="67"/>
        <end position="143"/>
    </location>
</feature>
<dbReference type="SUPFAM" id="SSF54928">
    <property type="entry name" value="RNA-binding domain, RBD"/>
    <property type="match status" value="1"/>
</dbReference>
<evidence type="ECO:0000256" key="1">
    <source>
        <dbReference type="ARBA" id="ARBA00022884"/>
    </source>
</evidence>